<evidence type="ECO:0000256" key="7">
    <source>
        <dbReference type="ARBA" id="ARBA00023004"/>
    </source>
</evidence>
<name>A0A9E5MPX1_9GAMM</name>
<comment type="caution">
    <text evidence="10">The sequence shown here is derived from an EMBL/GenBank/DDBJ whole genome shotgun (WGS) entry which is preliminary data.</text>
</comment>
<dbReference type="RefSeq" id="WP_167192222.1">
    <property type="nucleotide sequence ID" value="NZ_JAAONZ010000028.1"/>
</dbReference>
<proteinExistence type="inferred from homology"/>
<organism evidence="10 11">
    <name type="scientific">Pseudomaricurvus hydrocarbonicus</name>
    <dbReference type="NCBI Taxonomy" id="1470433"/>
    <lineage>
        <taxon>Bacteria</taxon>
        <taxon>Pseudomonadati</taxon>
        <taxon>Pseudomonadota</taxon>
        <taxon>Gammaproteobacteria</taxon>
        <taxon>Cellvibrionales</taxon>
        <taxon>Cellvibrionaceae</taxon>
        <taxon>Pseudomaricurvus</taxon>
    </lineage>
</organism>
<accession>A0A9E5MPX1</accession>
<dbReference type="InterPro" id="IPR029068">
    <property type="entry name" value="Glyas_Bleomycin-R_OHBP_Dase"/>
</dbReference>
<feature type="domain" description="VOC" evidence="9">
    <location>
        <begin position="149"/>
        <end position="267"/>
    </location>
</feature>
<evidence type="ECO:0000256" key="5">
    <source>
        <dbReference type="ARBA" id="ARBA00022964"/>
    </source>
</evidence>
<evidence type="ECO:0000256" key="4">
    <source>
        <dbReference type="ARBA" id="ARBA00022797"/>
    </source>
</evidence>
<protein>
    <submittedName>
        <fullName evidence="10">3,4-dihydroxyphenylacetate 2,3-dioxygenase</fullName>
    </submittedName>
</protein>
<reference evidence="10" key="1">
    <citation type="submission" date="2020-03" db="EMBL/GenBank/DDBJ databases">
        <authorList>
            <person name="Guo F."/>
        </authorList>
    </citation>
    <scope>NUCLEOTIDE SEQUENCE</scope>
    <source>
        <strain evidence="10">JCM 30134</strain>
    </source>
</reference>
<keyword evidence="6 8" id="KW-0560">Oxidoreductase</keyword>
<dbReference type="Gene3D" id="3.10.180.10">
    <property type="entry name" value="2,3-Dihydroxybiphenyl 1,2-Dioxygenase, domain 1"/>
    <property type="match status" value="2"/>
</dbReference>
<dbReference type="GO" id="GO:0008198">
    <property type="term" value="F:ferrous iron binding"/>
    <property type="evidence" value="ECO:0007669"/>
    <property type="project" value="InterPro"/>
</dbReference>
<sequence length="341" mass="38952">MPLPKPVYYPPFNITRSSHSIITSRDLEASLDFYEQVIGLVLTERDADTLYFRGLEEVCHHSLVVKRHTGEHQAEAIGFRVYTEEELDKAEHFYRSKGLPASWIEVPYQGRTLLVNDPTGTPVQLCATMPTEPRMYTNFQDFKGGAAMRFDHWQIQTPNVQEQTDFYAEMGFRVSEYMVVGDKLMTTFMFRKPGTQDIVFLENPGPRLHHFAYSVSDNNSLIRACDIAGILGMGDVVERGPGRHGPAGVMFVYFRDPDGHRVELFCDHYFLIDIEVEPVEWDMTKPGLSIRWGLPAQECWYNETTAFSGIETKQLDYERGPLSTLETYLAEKAKARAAKAQ</sequence>
<feature type="domain" description="VOC" evidence="9">
    <location>
        <begin position="16"/>
        <end position="128"/>
    </location>
</feature>
<dbReference type="Proteomes" id="UP000787472">
    <property type="component" value="Unassembled WGS sequence"/>
</dbReference>
<keyword evidence="3" id="KW-0479">Metal-binding</keyword>
<dbReference type="SUPFAM" id="SSF54593">
    <property type="entry name" value="Glyoxalase/Bleomycin resistance protein/Dihydroxybiphenyl dioxygenase"/>
    <property type="match status" value="1"/>
</dbReference>
<comment type="cofactor">
    <cofactor evidence="1 8">
        <name>Fe(2+)</name>
        <dbReference type="ChEBI" id="CHEBI:29033"/>
    </cofactor>
</comment>
<comment type="similarity">
    <text evidence="2 8">Belongs to the extradiol ring-cleavage dioxygenase family.</text>
</comment>
<dbReference type="PANTHER" id="PTHR21366">
    <property type="entry name" value="GLYOXALASE FAMILY PROTEIN"/>
    <property type="match status" value="1"/>
</dbReference>
<dbReference type="Pfam" id="PF00903">
    <property type="entry name" value="Glyoxalase"/>
    <property type="match status" value="2"/>
</dbReference>
<keyword evidence="11" id="KW-1185">Reference proteome</keyword>
<dbReference type="AlphaFoldDB" id="A0A9E5MPX1"/>
<evidence type="ECO:0000313" key="11">
    <source>
        <dbReference type="Proteomes" id="UP000787472"/>
    </source>
</evidence>
<dbReference type="PROSITE" id="PS51819">
    <property type="entry name" value="VOC"/>
    <property type="match status" value="2"/>
</dbReference>
<dbReference type="InterPro" id="IPR000486">
    <property type="entry name" value="Xdiol_ring_cleave_dOase_1/2"/>
</dbReference>
<keyword evidence="5 8" id="KW-0223">Dioxygenase</keyword>
<dbReference type="PROSITE" id="PS00082">
    <property type="entry name" value="EXTRADIOL_DIOXYGENAS"/>
    <property type="match status" value="1"/>
</dbReference>
<dbReference type="InterPro" id="IPR037523">
    <property type="entry name" value="VOC_core"/>
</dbReference>
<evidence type="ECO:0000256" key="3">
    <source>
        <dbReference type="ARBA" id="ARBA00022723"/>
    </source>
</evidence>
<gene>
    <name evidence="10" type="ORF">G8770_22455</name>
</gene>
<evidence type="ECO:0000256" key="1">
    <source>
        <dbReference type="ARBA" id="ARBA00001954"/>
    </source>
</evidence>
<evidence type="ECO:0000256" key="6">
    <source>
        <dbReference type="ARBA" id="ARBA00023002"/>
    </source>
</evidence>
<dbReference type="GO" id="GO:0051213">
    <property type="term" value="F:dioxygenase activity"/>
    <property type="evidence" value="ECO:0007669"/>
    <property type="project" value="UniProtKB-KW"/>
</dbReference>
<dbReference type="EMBL" id="JAAONZ010000028">
    <property type="protein sequence ID" value="NHO68323.1"/>
    <property type="molecule type" value="Genomic_DNA"/>
</dbReference>
<keyword evidence="7 8" id="KW-0408">Iron</keyword>
<dbReference type="InterPro" id="IPR004360">
    <property type="entry name" value="Glyas_Fos-R_dOase_dom"/>
</dbReference>
<evidence type="ECO:0000256" key="8">
    <source>
        <dbReference type="RuleBase" id="RU000683"/>
    </source>
</evidence>
<evidence type="ECO:0000256" key="2">
    <source>
        <dbReference type="ARBA" id="ARBA00008784"/>
    </source>
</evidence>
<dbReference type="InterPro" id="IPR050383">
    <property type="entry name" value="GlyoxalaseI/FosfomycinResist"/>
</dbReference>
<keyword evidence="4 8" id="KW-0058">Aromatic hydrocarbons catabolism</keyword>
<evidence type="ECO:0000313" key="10">
    <source>
        <dbReference type="EMBL" id="NHO68323.1"/>
    </source>
</evidence>
<evidence type="ECO:0000259" key="9">
    <source>
        <dbReference type="PROSITE" id="PS51819"/>
    </source>
</evidence>